<dbReference type="PROSITE" id="PS51421">
    <property type="entry name" value="RAS"/>
    <property type="match status" value="1"/>
</dbReference>
<reference evidence="3 4" key="1">
    <citation type="journal article" date="2023" name="Commun. Biol.">
        <title>Genome analysis of Parmales, the sister group of diatoms, reveals the evolutionary specialization of diatoms from phago-mixotrophs to photoautotrophs.</title>
        <authorList>
            <person name="Ban H."/>
            <person name="Sato S."/>
            <person name="Yoshikawa S."/>
            <person name="Yamada K."/>
            <person name="Nakamura Y."/>
            <person name="Ichinomiya M."/>
            <person name="Sato N."/>
            <person name="Blanc-Mathieu R."/>
            <person name="Endo H."/>
            <person name="Kuwata A."/>
            <person name="Ogata H."/>
        </authorList>
    </citation>
    <scope>NUCLEOTIDE SEQUENCE [LARGE SCALE GENOMIC DNA]</scope>
</reference>
<keyword evidence="1" id="KW-0547">Nucleotide-binding</keyword>
<feature type="non-terminal residue" evidence="3">
    <location>
        <position position="1"/>
    </location>
</feature>
<evidence type="ECO:0000313" key="3">
    <source>
        <dbReference type="EMBL" id="GMI21062.1"/>
    </source>
</evidence>
<keyword evidence="4" id="KW-1185">Reference proteome</keyword>
<dbReference type="SUPFAM" id="SSF52540">
    <property type="entry name" value="P-loop containing nucleoside triphosphate hydrolases"/>
    <property type="match status" value="1"/>
</dbReference>
<evidence type="ECO:0000256" key="2">
    <source>
        <dbReference type="ARBA" id="ARBA00023134"/>
    </source>
</evidence>
<dbReference type="EMBL" id="BRYB01003812">
    <property type="protein sequence ID" value="GMI21062.1"/>
    <property type="molecule type" value="Genomic_DNA"/>
</dbReference>
<dbReference type="Gene3D" id="3.40.50.300">
    <property type="entry name" value="P-loop containing nucleotide triphosphate hydrolases"/>
    <property type="match status" value="1"/>
</dbReference>
<organism evidence="3 4">
    <name type="scientific">Tetraparma gracilis</name>
    <dbReference type="NCBI Taxonomy" id="2962635"/>
    <lineage>
        <taxon>Eukaryota</taxon>
        <taxon>Sar</taxon>
        <taxon>Stramenopiles</taxon>
        <taxon>Ochrophyta</taxon>
        <taxon>Bolidophyceae</taxon>
        <taxon>Parmales</taxon>
        <taxon>Triparmaceae</taxon>
        <taxon>Tetraparma</taxon>
    </lineage>
</organism>
<dbReference type="SMART" id="SM00173">
    <property type="entry name" value="RAS"/>
    <property type="match status" value="1"/>
</dbReference>
<dbReference type="SMART" id="SM00175">
    <property type="entry name" value="RAB"/>
    <property type="match status" value="1"/>
</dbReference>
<comment type="caution">
    <text evidence="3">The sequence shown here is derived from an EMBL/GenBank/DDBJ whole genome shotgun (WGS) entry which is preliminary data.</text>
</comment>
<dbReference type="InterPro" id="IPR020849">
    <property type="entry name" value="Small_GTPase_Ras-type"/>
</dbReference>
<dbReference type="PRINTS" id="PR00449">
    <property type="entry name" value="RASTRNSFRMNG"/>
</dbReference>
<accession>A0ABQ6M7J1</accession>
<dbReference type="Pfam" id="PF00071">
    <property type="entry name" value="Ras"/>
    <property type="match status" value="1"/>
</dbReference>
<evidence type="ECO:0000256" key="1">
    <source>
        <dbReference type="ARBA" id="ARBA00022741"/>
    </source>
</evidence>
<evidence type="ECO:0000313" key="4">
    <source>
        <dbReference type="Proteomes" id="UP001165060"/>
    </source>
</evidence>
<dbReference type="Proteomes" id="UP001165060">
    <property type="component" value="Unassembled WGS sequence"/>
</dbReference>
<sequence length="260" mass="28419">FILMYSISDPASFAEIEKLHSKLLSYNGDNRPVILVSNKIELATTGYYEPPLIPSSRGRELAASLKCKLFLECSVKDDVNVGECFKDLVREVRRQEGIIDEDAIEPPTPTKWVKESVDVDVDVDVELDDSFEEATVHHVSRDYLLAISGSFEGVSGDAVSVTREGDGLVWKEEGGGLAAWGPVGAPSTDLAEFPLSATMWNGVRALQGGHGCPYEGIFKVIMTNPTEHNYKVIAIERPDGARYERVKRVSPGKGGCCALQ</sequence>
<dbReference type="PANTHER" id="PTHR24070">
    <property type="entry name" value="RAS, DI-RAS, AND RHEB FAMILY MEMBERS OF SMALL GTPASE SUPERFAMILY"/>
    <property type="match status" value="1"/>
</dbReference>
<protein>
    <submittedName>
        <fullName evidence="3">Uncharacterized protein</fullName>
    </submittedName>
</protein>
<gene>
    <name evidence="3" type="ORF">TeGR_g11319</name>
</gene>
<name>A0ABQ6M7J1_9STRA</name>
<dbReference type="InterPro" id="IPR001806">
    <property type="entry name" value="Small_GTPase"/>
</dbReference>
<proteinExistence type="predicted"/>
<keyword evidence="2" id="KW-0342">GTP-binding</keyword>
<dbReference type="PROSITE" id="PS51419">
    <property type="entry name" value="RAB"/>
    <property type="match status" value="1"/>
</dbReference>
<dbReference type="InterPro" id="IPR027417">
    <property type="entry name" value="P-loop_NTPase"/>
</dbReference>